<keyword evidence="1" id="KW-0472">Membrane</keyword>
<proteinExistence type="predicted"/>
<gene>
    <name evidence="2" type="ORF">D4L85_28560</name>
</gene>
<dbReference type="EMBL" id="CP032382">
    <property type="protein sequence ID" value="AYB34290.1"/>
    <property type="molecule type" value="Genomic_DNA"/>
</dbReference>
<feature type="transmembrane region" description="Helical" evidence="1">
    <location>
        <begin position="12"/>
        <end position="35"/>
    </location>
</feature>
<dbReference type="Proteomes" id="UP000266183">
    <property type="component" value="Chromosome"/>
</dbReference>
<dbReference type="KEGG" id="chk:D4L85_28560"/>
<evidence type="ECO:0000256" key="1">
    <source>
        <dbReference type="SAM" id="Phobius"/>
    </source>
</evidence>
<dbReference type="NCBIfam" id="NF047658">
    <property type="entry name" value="HYC_CC_PP"/>
    <property type="match status" value="1"/>
</dbReference>
<dbReference type="InterPro" id="IPR058512">
    <property type="entry name" value="DUF8199"/>
</dbReference>
<keyword evidence="3" id="KW-1185">Reference proteome</keyword>
<keyword evidence="1" id="KW-0812">Transmembrane</keyword>
<sequence>MGPIIHIKKNIIFVAIVMKAIRFISAITFSLLVFISSSSFIVGIHRCGGQVQHMALLTKAEKCEMEKQMPPCHRQLQKPCCEDETVVHEGQGFKHTLSEYHVGHAPAMDIEQPPVLIAEIIPTAPIARISFYFYDPPLRSTDRTVSLRVFLI</sequence>
<evidence type="ECO:0000313" key="2">
    <source>
        <dbReference type="EMBL" id="AYB34290.1"/>
    </source>
</evidence>
<dbReference type="Pfam" id="PF26622">
    <property type="entry name" value="DUF8199"/>
    <property type="match status" value="1"/>
</dbReference>
<dbReference type="InterPro" id="IPR058060">
    <property type="entry name" value="HYC_CC_PP"/>
</dbReference>
<evidence type="ECO:0000313" key="3">
    <source>
        <dbReference type="Proteomes" id="UP000266183"/>
    </source>
</evidence>
<name>A0A385SX43_9BACT</name>
<reference evidence="3" key="1">
    <citation type="submission" date="2018-09" db="EMBL/GenBank/DDBJ databases">
        <title>Chryseolinea sp. KIS68-18 isolated from soil.</title>
        <authorList>
            <person name="Weon H.-Y."/>
            <person name="Kwon S.-W."/>
            <person name="Lee S.A."/>
        </authorList>
    </citation>
    <scope>NUCLEOTIDE SEQUENCE [LARGE SCALE GENOMIC DNA]</scope>
    <source>
        <strain evidence="3">KIS68-18</strain>
    </source>
</reference>
<accession>A0A385SX43</accession>
<dbReference type="AlphaFoldDB" id="A0A385SX43"/>
<keyword evidence="1" id="KW-1133">Transmembrane helix</keyword>
<organism evidence="2 3">
    <name type="scientific">Chryseolinea soli</name>
    <dbReference type="NCBI Taxonomy" id="2321403"/>
    <lineage>
        <taxon>Bacteria</taxon>
        <taxon>Pseudomonadati</taxon>
        <taxon>Bacteroidota</taxon>
        <taxon>Cytophagia</taxon>
        <taxon>Cytophagales</taxon>
        <taxon>Fulvivirgaceae</taxon>
        <taxon>Chryseolinea</taxon>
    </lineage>
</organism>
<protein>
    <submittedName>
        <fullName evidence="2">Uncharacterized protein</fullName>
    </submittedName>
</protein>